<evidence type="ECO:0000259" key="1">
    <source>
        <dbReference type="Pfam" id="PF12080"/>
    </source>
</evidence>
<dbReference type="Pfam" id="PF12081">
    <property type="entry name" value="GldM_1st"/>
    <property type="match status" value="1"/>
</dbReference>
<dbReference type="InterPro" id="IPR048406">
    <property type="entry name" value="GldM_Ig-like-2"/>
</dbReference>
<dbReference type="InterPro" id="IPR022719">
    <property type="entry name" value="Motility-assoc_prot_GldM_C"/>
</dbReference>
<sequence length="515" mass="57019">MSGGNCPETPRQKMIGMMYLFLTAMLALNVSGELLNAFILVDRSIIQAKESVESKNEFLYSDFEAAFASNEAKVKENFDKSALIRDKADELVAHIDELKQLFVTTADGPEYTPENYKSISNQDIAPQVMITEKGGERSEELKRRMGEYKELLVQFVETDSSLKATVETVLSTEDPPIKDGVQISWESEKFEHLPLAASMALLSQIQADVRNMESDVVRYLFTKIDEGSFKFNAIEPLVLQRSDYVIQGDEYYAEIMMAARDTTQPPTVTVDGRTLETREGRGILRLPANTTGDKTWSGEITVMGPDGNPRTHAVGGSYLVSQPSVVISPTKMNVFYEGVENPVEISVPGIPSENLRVNISNARIARRGNGYIVQPNNGSAGREAVITVAARVNDTDRNLGRKTFRIKRVPDPVAKVNDQRDGPIAKALLLAQLGVVADMENFEFDLQFKVTQFAVATIRNGYVVDASSNSNLFTEEQKDLMRGAVRGQRVFIQDIQAVGPDGRRRSLGTITLVVD</sequence>
<feature type="domain" description="Gliding motility-associated protein GldM C-terminal" evidence="1">
    <location>
        <begin position="410"/>
        <end position="509"/>
    </location>
</feature>
<dbReference type="Pfam" id="PF21602">
    <property type="entry name" value="GldM_3rd"/>
    <property type="match status" value="1"/>
</dbReference>
<evidence type="ECO:0000259" key="3">
    <source>
        <dbReference type="Pfam" id="PF21601"/>
    </source>
</evidence>
<proteinExistence type="predicted"/>
<dbReference type="OrthoDB" id="1490890at2"/>
<evidence type="ECO:0000313" key="5">
    <source>
        <dbReference type="EMBL" id="GAO29878.1"/>
    </source>
</evidence>
<name>A0A0E9LX66_9BACT</name>
<dbReference type="Pfam" id="PF21601">
    <property type="entry name" value="GldM_2nd"/>
    <property type="match status" value="1"/>
</dbReference>
<evidence type="ECO:0000313" key="6">
    <source>
        <dbReference type="Proteomes" id="UP000032900"/>
    </source>
</evidence>
<dbReference type="InterPro" id="IPR022720">
    <property type="entry name" value="Motility-assoc_prot_GldM_N"/>
</dbReference>
<evidence type="ECO:0000259" key="2">
    <source>
        <dbReference type="Pfam" id="PF12081"/>
    </source>
</evidence>
<protein>
    <recommendedName>
        <fullName evidence="7">Gliding motility-associated protein GldM</fullName>
    </recommendedName>
</protein>
<dbReference type="InterPro" id="IPR048405">
    <property type="entry name" value="GldM_Ig-like-1"/>
</dbReference>
<dbReference type="NCBIfam" id="TIGR03517">
    <property type="entry name" value="GldM_gliding"/>
    <property type="match status" value="1"/>
</dbReference>
<organism evidence="5 6">
    <name type="scientific">Geofilum rubicundum JCM 15548</name>
    <dbReference type="NCBI Taxonomy" id="1236989"/>
    <lineage>
        <taxon>Bacteria</taxon>
        <taxon>Pseudomonadati</taxon>
        <taxon>Bacteroidota</taxon>
        <taxon>Bacteroidia</taxon>
        <taxon>Marinilabiliales</taxon>
        <taxon>Marinilabiliaceae</taxon>
        <taxon>Geofilum</taxon>
    </lineage>
</organism>
<dbReference type="RefSeq" id="WP_083985054.1">
    <property type="nucleotide sequence ID" value="NZ_BAZW01000014.1"/>
</dbReference>
<dbReference type="AlphaFoldDB" id="A0A0E9LX66"/>
<dbReference type="STRING" id="1236989.JCM15548_12109"/>
<dbReference type="InterPro" id="IPR019859">
    <property type="entry name" value="Motility-assoc_prot_GldM"/>
</dbReference>
<keyword evidence="6" id="KW-1185">Reference proteome</keyword>
<feature type="domain" description="Gliding motility-associated protein GldM first immunoglobulin-like" evidence="3">
    <location>
        <begin position="226"/>
        <end position="321"/>
    </location>
</feature>
<evidence type="ECO:0008006" key="7">
    <source>
        <dbReference type="Google" id="ProtNLM"/>
    </source>
</evidence>
<feature type="domain" description="Gliding motility-associated protein GldM second immunoglobulin-like" evidence="4">
    <location>
        <begin position="324"/>
        <end position="407"/>
    </location>
</feature>
<dbReference type="EMBL" id="BAZW01000014">
    <property type="protein sequence ID" value="GAO29878.1"/>
    <property type="molecule type" value="Genomic_DNA"/>
</dbReference>
<dbReference type="Pfam" id="PF12080">
    <property type="entry name" value="GldM_4th"/>
    <property type="match status" value="1"/>
</dbReference>
<gene>
    <name evidence="5" type="ORF">JCM15548_12109</name>
</gene>
<comment type="caution">
    <text evidence="5">The sequence shown here is derived from an EMBL/GenBank/DDBJ whole genome shotgun (WGS) entry which is preliminary data.</text>
</comment>
<feature type="domain" description="Gliding motility-associated protein GldM N-terminal" evidence="2">
    <location>
        <begin position="33"/>
        <end position="221"/>
    </location>
</feature>
<dbReference type="Proteomes" id="UP000032900">
    <property type="component" value="Unassembled WGS sequence"/>
</dbReference>
<accession>A0A0E9LX66</accession>
<evidence type="ECO:0000259" key="4">
    <source>
        <dbReference type="Pfam" id="PF21602"/>
    </source>
</evidence>
<reference evidence="5 6" key="1">
    <citation type="journal article" date="2015" name="Microbes Environ.">
        <title>Distribution and evolution of nitrogen fixation genes in the phylum bacteroidetes.</title>
        <authorList>
            <person name="Inoue J."/>
            <person name="Oshima K."/>
            <person name="Suda W."/>
            <person name="Sakamoto M."/>
            <person name="Iino T."/>
            <person name="Noda S."/>
            <person name="Hongoh Y."/>
            <person name="Hattori M."/>
            <person name="Ohkuma M."/>
        </authorList>
    </citation>
    <scope>NUCLEOTIDE SEQUENCE [LARGE SCALE GENOMIC DNA]</scope>
    <source>
        <strain evidence="5">JCM 15548</strain>
    </source>
</reference>